<organism evidence="1 2">
    <name type="scientific">Chromatocurvus halotolerans</name>
    <dbReference type="NCBI Taxonomy" id="1132028"/>
    <lineage>
        <taxon>Bacteria</taxon>
        <taxon>Pseudomonadati</taxon>
        <taxon>Pseudomonadota</taxon>
        <taxon>Gammaproteobacteria</taxon>
        <taxon>Cellvibrionales</taxon>
        <taxon>Halieaceae</taxon>
        <taxon>Chromatocurvus</taxon>
    </lineage>
</organism>
<dbReference type="RefSeq" id="WP_117315352.1">
    <property type="nucleotide sequence ID" value="NZ_QQSW01000003.1"/>
</dbReference>
<dbReference type="AlphaFoldDB" id="A0A4R2KTT0"/>
<proteinExistence type="predicted"/>
<comment type="caution">
    <text evidence="1">The sequence shown here is derived from an EMBL/GenBank/DDBJ whole genome shotgun (WGS) entry which is preliminary data.</text>
</comment>
<evidence type="ECO:0000313" key="1">
    <source>
        <dbReference type="EMBL" id="TCO76262.1"/>
    </source>
</evidence>
<dbReference type="OrthoDB" id="7340718at2"/>
<protein>
    <recommendedName>
        <fullName evidence="3">Phosphatidate cytidylyltransferase</fullName>
    </recommendedName>
</protein>
<dbReference type="EMBL" id="SLWX01000005">
    <property type="protein sequence ID" value="TCO76262.1"/>
    <property type="molecule type" value="Genomic_DNA"/>
</dbReference>
<reference evidence="1 2" key="1">
    <citation type="submission" date="2019-03" db="EMBL/GenBank/DDBJ databases">
        <title>Genomic Encyclopedia of Type Strains, Phase IV (KMG-IV): sequencing the most valuable type-strain genomes for metagenomic binning, comparative biology and taxonomic classification.</title>
        <authorList>
            <person name="Goeker M."/>
        </authorList>
    </citation>
    <scope>NUCLEOTIDE SEQUENCE [LARGE SCALE GENOMIC DNA]</scope>
    <source>
        <strain evidence="1 2">DSM 23344</strain>
    </source>
</reference>
<evidence type="ECO:0000313" key="2">
    <source>
        <dbReference type="Proteomes" id="UP000294980"/>
    </source>
</evidence>
<keyword evidence="2" id="KW-1185">Reference proteome</keyword>
<accession>A0A4R2KTT0</accession>
<sequence>MQQEHIDPFFADLPLDNDDQQALNALLDALEAQYNQSVLGIIVYGSCLRSGDIFDGLLDIYLLCSRYRDAYGAGALAAGNRLLPPNVFYAQQETAGRMLRSKVSVLSLKDFRRACSPGHFESYFWGRFAQPVALPRVRDDSVRRGIATALRDASRTLLKRSLPALPPSGCISDLWVEALQLSYATELRTERPGRTRELVLASETFYLEAARRAAEDPSLQLVLDFSVSPPIYHSSASLRRRGLSRLAWALRRTSGKLRSIARLVKALFTFGNGLDYIAWKLERHSGEPIIIPPRVRRWPLLYSWGFFWRLYRRGIFR</sequence>
<name>A0A4R2KTT0_9GAMM</name>
<evidence type="ECO:0008006" key="3">
    <source>
        <dbReference type="Google" id="ProtNLM"/>
    </source>
</evidence>
<dbReference type="Proteomes" id="UP000294980">
    <property type="component" value="Unassembled WGS sequence"/>
</dbReference>
<gene>
    <name evidence="1" type="ORF">EV688_105225</name>
</gene>